<reference evidence="1" key="1">
    <citation type="submission" date="2015-12" db="EMBL/GenBank/DDBJ databases">
        <title>Gene expression during late stages of embryo sac development: a critical building block for successful pollen-pistil interactions.</title>
        <authorList>
            <person name="Liu Y."/>
            <person name="Joly V."/>
            <person name="Sabar M."/>
            <person name="Matton D.P."/>
        </authorList>
    </citation>
    <scope>NUCLEOTIDE SEQUENCE</scope>
</reference>
<dbReference type="AlphaFoldDB" id="A0A0V0IPH2"/>
<organism evidence="1">
    <name type="scientific">Solanum chacoense</name>
    <name type="common">Chaco potato</name>
    <dbReference type="NCBI Taxonomy" id="4108"/>
    <lineage>
        <taxon>Eukaryota</taxon>
        <taxon>Viridiplantae</taxon>
        <taxon>Streptophyta</taxon>
        <taxon>Embryophyta</taxon>
        <taxon>Tracheophyta</taxon>
        <taxon>Spermatophyta</taxon>
        <taxon>Magnoliopsida</taxon>
        <taxon>eudicotyledons</taxon>
        <taxon>Gunneridae</taxon>
        <taxon>Pentapetalae</taxon>
        <taxon>asterids</taxon>
        <taxon>lamiids</taxon>
        <taxon>Solanales</taxon>
        <taxon>Solanaceae</taxon>
        <taxon>Solanoideae</taxon>
        <taxon>Solaneae</taxon>
        <taxon>Solanum</taxon>
    </lineage>
</organism>
<protein>
    <submittedName>
        <fullName evidence="1">Putative ovule protein</fullName>
    </submittedName>
</protein>
<name>A0A0V0IPH2_SOLCH</name>
<sequence>MGQREDDNTVAAKSTSYIIWVCPTKIRVRFSPCPELAILSLPLPKDGFFSISIVNRFKTSELEEREYYYCCYQLIINRNIYQRRIVGLVGQRNHRSIREGNHPQRI</sequence>
<dbReference type="EMBL" id="GEDG01004016">
    <property type="protein sequence ID" value="JAP34401.1"/>
    <property type="molecule type" value="Transcribed_RNA"/>
</dbReference>
<accession>A0A0V0IPH2</accession>
<proteinExistence type="predicted"/>
<evidence type="ECO:0000313" key="1">
    <source>
        <dbReference type="EMBL" id="JAP34401.1"/>
    </source>
</evidence>